<name>A0ABS5HGB3_9BACT</name>
<proteinExistence type="predicted"/>
<dbReference type="RefSeq" id="WP_212141501.1">
    <property type="nucleotide sequence ID" value="NZ_JAGSSW010000001.1"/>
</dbReference>
<gene>
    <name evidence="2" type="ORF">KDD93_01835</name>
</gene>
<comment type="caution">
    <text evidence="2">The sequence shown here is derived from an EMBL/GenBank/DDBJ whole genome shotgun (WGS) entry which is preliminary data.</text>
</comment>
<organism evidence="2 3">
    <name type="scientific">Campylobacter anatolicus</name>
    <dbReference type="NCBI Taxonomy" id="2829105"/>
    <lineage>
        <taxon>Bacteria</taxon>
        <taxon>Pseudomonadati</taxon>
        <taxon>Campylobacterota</taxon>
        <taxon>Epsilonproteobacteria</taxon>
        <taxon>Campylobacterales</taxon>
        <taxon>Campylobacteraceae</taxon>
        <taxon>Campylobacter</taxon>
    </lineage>
</organism>
<evidence type="ECO:0000313" key="2">
    <source>
        <dbReference type="EMBL" id="MBR8463311.1"/>
    </source>
</evidence>
<evidence type="ECO:0000313" key="3">
    <source>
        <dbReference type="Proteomes" id="UP000682951"/>
    </source>
</evidence>
<evidence type="ECO:0008006" key="4">
    <source>
        <dbReference type="Google" id="ProtNLM"/>
    </source>
</evidence>
<evidence type="ECO:0000256" key="1">
    <source>
        <dbReference type="SAM" id="MobiDB-lite"/>
    </source>
</evidence>
<sequence length="109" mass="12496">MSVSPLGNSTFINQNAPVASAMQSNHQARFDLQSAMTEQIAQEKDKQITQLRPTEETYKIDPQHEHEKKKQEQQESLAQNLENNTNEDSDEKEPNLDSIIQTHHLDIKI</sequence>
<keyword evidence="3" id="KW-1185">Reference proteome</keyword>
<protein>
    <recommendedName>
        <fullName evidence="4">Flagellar hook-length control protein FliK</fullName>
    </recommendedName>
</protein>
<dbReference type="Proteomes" id="UP000682951">
    <property type="component" value="Unassembled WGS sequence"/>
</dbReference>
<feature type="compositionally biased region" description="Basic and acidic residues" evidence="1">
    <location>
        <begin position="41"/>
        <end position="73"/>
    </location>
</feature>
<accession>A0ABS5HGB3</accession>
<feature type="region of interest" description="Disordered" evidence="1">
    <location>
        <begin position="34"/>
        <end position="109"/>
    </location>
</feature>
<reference evidence="2 3" key="1">
    <citation type="submission" date="2021-04" db="EMBL/GenBank/DDBJ databases">
        <title>Molecular and phenotypic characterization and identification of bacterial isolates recovered from the Anatolian ground squirrels (Spermophilus xanthoprymnus) and which have the potential to form a new species in the Campylobacter genus.</title>
        <authorList>
            <person name="Aydin F."/>
            <person name="Abay S."/>
            <person name="Kayman T."/>
            <person name="Karakaya E."/>
            <person name="Mustak H.K."/>
            <person name="Mustak I.B."/>
            <person name="Bilgin N."/>
            <person name="Duzler A."/>
            <person name="Sahin O."/>
            <person name="Guran O."/>
            <person name="Saticioglu I.B."/>
        </authorList>
    </citation>
    <scope>NUCLEOTIDE SEQUENCE [LARGE SCALE GENOMIC DNA]</scope>
    <source>
        <strain evidence="3">faydin-G24</strain>
    </source>
</reference>
<dbReference type="EMBL" id="JAGSSW010000001">
    <property type="protein sequence ID" value="MBR8463311.1"/>
    <property type="molecule type" value="Genomic_DNA"/>
</dbReference>